<dbReference type="Proteomes" id="UP000504629">
    <property type="component" value="Unplaced"/>
</dbReference>
<feature type="transmembrane region" description="Helical" evidence="7">
    <location>
        <begin position="393"/>
        <end position="418"/>
    </location>
</feature>
<name>A0A6J2JXH6_BOMMA</name>
<accession>A0A6J2JXH6</accession>
<feature type="signal peptide" evidence="7">
    <location>
        <begin position="1"/>
        <end position="19"/>
    </location>
</feature>
<dbReference type="AlphaFoldDB" id="A0A6J2JXH6"/>
<gene>
    <name evidence="9" type="primary">LOC114245982</name>
</gene>
<dbReference type="PANTHER" id="PTHR10766:SF176">
    <property type="entry name" value="TRANSMEMBRANE 9 SUPERFAMILY MEMBER"/>
    <property type="match status" value="1"/>
</dbReference>
<dbReference type="InterPro" id="IPR004240">
    <property type="entry name" value="EMP70"/>
</dbReference>
<feature type="transmembrane region" description="Helical" evidence="7">
    <location>
        <begin position="360"/>
        <end position="387"/>
    </location>
</feature>
<keyword evidence="3 7" id="KW-0812">Transmembrane</keyword>
<dbReference type="GO" id="GO:0072657">
    <property type="term" value="P:protein localization to membrane"/>
    <property type="evidence" value="ECO:0007669"/>
    <property type="project" value="TreeGrafter"/>
</dbReference>
<dbReference type="PANTHER" id="PTHR10766">
    <property type="entry name" value="TRANSMEMBRANE 9 SUPERFAMILY PROTEIN"/>
    <property type="match status" value="1"/>
</dbReference>
<reference evidence="9" key="1">
    <citation type="submission" date="2025-08" db="UniProtKB">
        <authorList>
            <consortium name="RefSeq"/>
        </authorList>
    </citation>
    <scope>IDENTIFICATION</scope>
    <source>
        <tissue evidence="9">Silk gland</tissue>
    </source>
</reference>
<feature type="chain" id="PRO_5027160996" description="Transmembrane 9 superfamily member" evidence="7">
    <location>
        <begin position="20"/>
        <end position="659"/>
    </location>
</feature>
<feature type="transmembrane region" description="Helical" evidence="7">
    <location>
        <begin position="430"/>
        <end position="454"/>
    </location>
</feature>
<keyword evidence="5 7" id="KW-1133">Transmembrane helix</keyword>
<sequence length="659" mass="74839">MSLQAFVIFSFLFLTPIKGFYLPGLAPVNYCKTTEDPGKSCKTEIPLYVNRLNTEESIIPFEYHHFDFCTTNEDQSPVENLGQVVFGERIRPSPYKLKFLEDTKCKAVCKKTYRGSDTDSTKKLNLLKMGMTLCYQHHWILDNMPVTWCYLVNEGGKMYCSTGFPMGCQVRKDNMDTCASIVTIPAKVGAYYLVNHVDLEITYHSGGDEDWAVSFGENGGRIISAKVKPASIRHENENNLDCTVRNNPQEIPATLDSDKTLDVIYTYSVTFIKNNNIKWSSRWDYILESMPQTNIQWFSILNSLVIVLFLSGMVAMILLRTLYKDIARYNQMECGEDAQEEFGWKLVHGDVFRPPRRGMLLAVFLGSGSQVFGMTLVTLAFACLGFLSPANRGALMTCALVVWVLLGAAAGYVSARVYKSFGGRRWKSNILLTSTVCPGVVFSLFFVMNLVLWGKDSSAAVPFSTLVALLALWFGVSVPLTFIGAYFGFRKRILDHPVRTNQIPRQIPEQSLYTQPIPGIIMGGVLPFGCIFIQLFFILNSLWSSQMYYMFGFLFLVFVILVITCSETTILLCYFHLCAEDYHWWWRAFFSSGSTAGYLFIYCCHYFVTKLNIEDAASTFLYFGYTLIMVFLFFLLTGTIGFMACFWFVRKIYSVVKVD</sequence>
<keyword evidence="6 7" id="KW-0472">Membrane</keyword>
<evidence type="ECO:0000256" key="6">
    <source>
        <dbReference type="ARBA" id="ARBA00023136"/>
    </source>
</evidence>
<feature type="transmembrane region" description="Helical" evidence="7">
    <location>
        <begin position="584"/>
        <end position="608"/>
    </location>
</feature>
<protein>
    <recommendedName>
        <fullName evidence="7">Transmembrane 9 superfamily member</fullName>
    </recommendedName>
</protein>
<feature type="transmembrane region" description="Helical" evidence="7">
    <location>
        <begin position="520"/>
        <end position="543"/>
    </location>
</feature>
<feature type="transmembrane region" description="Helical" evidence="7">
    <location>
        <begin position="297"/>
        <end position="319"/>
    </location>
</feature>
<organism evidence="8 9">
    <name type="scientific">Bombyx mandarina</name>
    <name type="common">Wild silk moth</name>
    <name type="synonym">Wild silkworm</name>
    <dbReference type="NCBI Taxonomy" id="7092"/>
    <lineage>
        <taxon>Eukaryota</taxon>
        <taxon>Metazoa</taxon>
        <taxon>Ecdysozoa</taxon>
        <taxon>Arthropoda</taxon>
        <taxon>Hexapoda</taxon>
        <taxon>Insecta</taxon>
        <taxon>Pterygota</taxon>
        <taxon>Neoptera</taxon>
        <taxon>Endopterygota</taxon>
        <taxon>Lepidoptera</taxon>
        <taxon>Glossata</taxon>
        <taxon>Ditrysia</taxon>
        <taxon>Bombycoidea</taxon>
        <taxon>Bombycidae</taxon>
        <taxon>Bombycinae</taxon>
        <taxon>Bombyx</taxon>
    </lineage>
</organism>
<dbReference type="GO" id="GO:0016020">
    <property type="term" value="C:membrane"/>
    <property type="evidence" value="ECO:0007669"/>
    <property type="project" value="UniProtKB-SubCell"/>
</dbReference>
<keyword evidence="4 7" id="KW-0732">Signal</keyword>
<evidence type="ECO:0000256" key="2">
    <source>
        <dbReference type="ARBA" id="ARBA00005227"/>
    </source>
</evidence>
<dbReference type="CTD" id="9375"/>
<evidence type="ECO:0000313" key="8">
    <source>
        <dbReference type="Proteomes" id="UP000504629"/>
    </source>
</evidence>
<evidence type="ECO:0000256" key="1">
    <source>
        <dbReference type="ARBA" id="ARBA00004141"/>
    </source>
</evidence>
<dbReference type="RefSeq" id="XP_028034128.1">
    <property type="nucleotide sequence ID" value="XM_028178327.1"/>
</dbReference>
<feature type="transmembrane region" description="Helical" evidence="7">
    <location>
        <begin position="620"/>
        <end position="649"/>
    </location>
</feature>
<evidence type="ECO:0000313" key="9">
    <source>
        <dbReference type="RefSeq" id="XP_028034128.1"/>
    </source>
</evidence>
<comment type="subcellular location">
    <subcellularLocation>
        <location evidence="1">Membrane</location>
        <topology evidence="1">Multi-pass membrane protein</topology>
    </subcellularLocation>
</comment>
<dbReference type="Pfam" id="PF02990">
    <property type="entry name" value="EMP70"/>
    <property type="match status" value="1"/>
</dbReference>
<evidence type="ECO:0000256" key="5">
    <source>
        <dbReference type="ARBA" id="ARBA00022989"/>
    </source>
</evidence>
<evidence type="ECO:0000256" key="3">
    <source>
        <dbReference type="ARBA" id="ARBA00022692"/>
    </source>
</evidence>
<dbReference type="KEGG" id="bman:114245982"/>
<feature type="transmembrane region" description="Helical" evidence="7">
    <location>
        <begin position="549"/>
        <end position="577"/>
    </location>
</feature>
<evidence type="ECO:0000256" key="4">
    <source>
        <dbReference type="ARBA" id="ARBA00022729"/>
    </source>
</evidence>
<comment type="similarity">
    <text evidence="2 7">Belongs to the nonaspanin (TM9SF) (TC 9.A.2) family.</text>
</comment>
<keyword evidence="8" id="KW-1185">Reference proteome</keyword>
<proteinExistence type="inferred from homology"/>
<dbReference type="OrthoDB" id="1666796at2759"/>
<evidence type="ECO:0000256" key="7">
    <source>
        <dbReference type="RuleBase" id="RU363079"/>
    </source>
</evidence>
<dbReference type="GeneID" id="114245982"/>
<feature type="transmembrane region" description="Helical" evidence="7">
    <location>
        <begin position="466"/>
        <end position="489"/>
    </location>
</feature>